<evidence type="ECO:0000313" key="2">
    <source>
        <dbReference type="EMBL" id="RKG49597.1"/>
    </source>
</evidence>
<sequence length="165" mass="19134">MTRYKILLSSFILSICSLQIGAEEVSEAFDNNFLVKDGHFLKHNACTSETLLEFKSFSKATFLKHYNKNEKDLIISKEGDDGFFIKPFDISYKDLLTYTDPQPNDFQRYRLVILALYAPVLKDTCLLGFGIFPEGWDGKNWIRFKSNKILESSFLEDYLNSENIK</sequence>
<organism evidence="2 3">
    <name type="scientific">Acinetobacter cumulans</name>
    <dbReference type="NCBI Taxonomy" id="2136182"/>
    <lineage>
        <taxon>Bacteria</taxon>
        <taxon>Pseudomonadati</taxon>
        <taxon>Pseudomonadota</taxon>
        <taxon>Gammaproteobacteria</taxon>
        <taxon>Moraxellales</taxon>
        <taxon>Moraxellaceae</taxon>
        <taxon>Acinetobacter</taxon>
    </lineage>
</organism>
<evidence type="ECO:0008006" key="4">
    <source>
        <dbReference type="Google" id="ProtNLM"/>
    </source>
</evidence>
<dbReference type="AlphaFoldDB" id="A0A3A8FRJ1"/>
<dbReference type="EMBL" id="RAXZ01000023">
    <property type="protein sequence ID" value="RKG49597.1"/>
    <property type="molecule type" value="Genomic_DNA"/>
</dbReference>
<evidence type="ECO:0000313" key="3">
    <source>
        <dbReference type="Proteomes" id="UP000281084"/>
    </source>
</evidence>
<dbReference type="Proteomes" id="UP000281084">
    <property type="component" value="Unassembled WGS sequence"/>
</dbReference>
<accession>A0A3A8FRJ1</accession>
<feature type="signal peptide" evidence="1">
    <location>
        <begin position="1"/>
        <end position="22"/>
    </location>
</feature>
<dbReference type="RefSeq" id="WP_120368044.1">
    <property type="nucleotide sequence ID" value="NZ_RAXZ01000023.1"/>
</dbReference>
<feature type="chain" id="PRO_5017460269" description="WG repeat-containing protein" evidence="1">
    <location>
        <begin position="23"/>
        <end position="165"/>
    </location>
</feature>
<keyword evidence="1" id="KW-0732">Signal</keyword>
<reference evidence="2 3" key="1">
    <citation type="submission" date="2018-09" db="EMBL/GenBank/DDBJ databases">
        <title>The draft genome of Acinetobacter spp. strains.</title>
        <authorList>
            <person name="Qin J."/>
            <person name="Feng Y."/>
            <person name="Zong Z."/>
        </authorList>
    </citation>
    <scope>NUCLEOTIDE SEQUENCE [LARGE SCALE GENOMIC DNA]</scope>
    <source>
        <strain evidence="2 3">WCHAc060002</strain>
    </source>
</reference>
<proteinExistence type="predicted"/>
<gene>
    <name evidence="2" type="ORF">D7V64_13655</name>
</gene>
<comment type="caution">
    <text evidence="2">The sequence shown here is derived from an EMBL/GenBank/DDBJ whole genome shotgun (WGS) entry which is preliminary data.</text>
</comment>
<evidence type="ECO:0000256" key="1">
    <source>
        <dbReference type="SAM" id="SignalP"/>
    </source>
</evidence>
<name>A0A3A8FRJ1_9GAMM</name>
<protein>
    <recommendedName>
        <fullName evidence="4">WG repeat-containing protein</fullName>
    </recommendedName>
</protein>